<dbReference type="AlphaFoldDB" id="A0A5B0P951"/>
<proteinExistence type="predicted"/>
<organism evidence="2 3">
    <name type="scientific">Puccinia graminis f. sp. tritici</name>
    <dbReference type="NCBI Taxonomy" id="56615"/>
    <lineage>
        <taxon>Eukaryota</taxon>
        <taxon>Fungi</taxon>
        <taxon>Dikarya</taxon>
        <taxon>Basidiomycota</taxon>
        <taxon>Pucciniomycotina</taxon>
        <taxon>Pucciniomycetes</taxon>
        <taxon>Pucciniales</taxon>
        <taxon>Pucciniaceae</taxon>
        <taxon>Puccinia</taxon>
    </lineage>
</organism>
<sequence>MDERNTPPASTTNDSDTNTKPKGRPFFILYNVLARICREGKKESQCQKLKLKRLVIEHIREQSQQQSPPYPIDVIAVYAEYESALQWYYAAVPKSSPIPVDFVHTALTESSFDAFVKEVENAPDDYRLWIEICMCSLNKIEKPEAIISIMAPDQESQPYAATTRPLSAGVAILDLSNCLIDDVSYVPIKRDSESNNQSPAKKRIRFNKSTSNMSLADFLGLCSIPIDNKHVREMIETHEILDWQVFIGTSLTELTQLGFKWGPARSILAGVAKATKSFLTKDLSLQNPRETFEICFEDNFESISPSLQRKTLKYFRSFFRNFRKTFEIVTKAAPKPPSPYVSDIVSKQNLKSAPVV</sequence>
<accession>A0A5B0P951</accession>
<evidence type="ECO:0000313" key="2">
    <source>
        <dbReference type="EMBL" id="KAA1097573.1"/>
    </source>
</evidence>
<dbReference type="Proteomes" id="UP000324748">
    <property type="component" value="Unassembled WGS sequence"/>
</dbReference>
<protein>
    <submittedName>
        <fullName evidence="2">Uncharacterized protein</fullName>
    </submittedName>
</protein>
<comment type="caution">
    <text evidence="2">The sequence shown here is derived from an EMBL/GenBank/DDBJ whole genome shotgun (WGS) entry which is preliminary data.</text>
</comment>
<keyword evidence="3" id="KW-1185">Reference proteome</keyword>
<reference evidence="2 3" key="1">
    <citation type="submission" date="2019-05" db="EMBL/GenBank/DDBJ databases">
        <title>Emergence of the Ug99 lineage of the wheat stem rust pathogen through somatic hybridization.</title>
        <authorList>
            <person name="Li F."/>
            <person name="Upadhyaya N.M."/>
            <person name="Sperschneider J."/>
            <person name="Matny O."/>
            <person name="Nguyen-Phuc H."/>
            <person name="Mago R."/>
            <person name="Raley C."/>
            <person name="Miller M.E."/>
            <person name="Silverstein K.A.T."/>
            <person name="Henningsen E."/>
            <person name="Hirsch C.D."/>
            <person name="Visser B."/>
            <person name="Pretorius Z.A."/>
            <person name="Steffenson B.J."/>
            <person name="Schwessinger B."/>
            <person name="Dodds P.N."/>
            <person name="Figueroa M."/>
        </authorList>
    </citation>
    <scope>NUCLEOTIDE SEQUENCE [LARGE SCALE GENOMIC DNA]</scope>
    <source>
        <strain evidence="2">21-0</strain>
    </source>
</reference>
<name>A0A5B0P951_PUCGR</name>
<gene>
    <name evidence="2" type="ORF">PGT21_011947</name>
</gene>
<evidence type="ECO:0000256" key="1">
    <source>
        <dbReference type="SAM" id="MobiDB-lite"/>
    </source>
</evidence>
<feature type="region of interest" description="Disordered" evidence="1">
    <location>
        <begin position="1"/>
        <end position="22"/>
    </location>
</feature>
<feature type="compositionally biased region" description="Polar residues" evidence="1">
    <location>
        <begin position="7"/>
        <end position="20"/>
    </location>
</feature>
<evidence type="ECO:0000313" key="3">
    <source>
        <dbReference type="Proteomes" id="UP000324748"/>
    </source>
</evidence>
<dbReference type="EMBL" id="VSWC01000066">
    <property type="protein sequence ID" value="KAA1097573.1"/>
    <property type="molecule type" value="Genomic_DNA"/>
</dbReference>